<protein>
    <submittedName>
        <fullName evidence="2">Uncharacterized protein</fullName>
    </submittedName>
</protein>
<comment type="caution">
    <text evidence="2">The sequence shown here is derived from an EMBL/GenBank/DDBJ whole genome shotgun (WGS) entry which is preliminary data.</text>
</comment>
<evidence type="ECO:0000313" key="2">
    <source>
        <dbReference type="EMBL" id="KAH7986763.1"/>
    </source>
</evidence>
<keyword evidence="3" id="KW-1185">Reference proteome</keyword>
<organism evidence="2 3">
    <name type="scientific">Rhipicephalus microplus</name>
    <name type="common">Cattle tick</name>
    <name type="synonym">Boophilus microplus</name>
    <dbReference type="NCBI Taxonomy" id="6941"/>
    <lineage>
        <taxon>Eukaryota</taxon>
        <taxon>Metazoa</taxon>
        <taxon>Ecdysozoa</taxon>
        <taxon>Arthropoda</taxon>
        <taxon>Chelicerata</taxon>
        <taxon>Arachnida</taxon>
        <taxon>Acari</taxon>
        <taxon>Parasitiformes</taxon>
        <taxon>Ixodida</taxon>
        <taxon>Ixodoidea</taxon>
        <taxon>Ixodidae</taxon>
        <taxon>Rhipicephalinae</taxon>
        <taxon>Rhipicephalus</taxon>
        <taxon>Boophilus</taxon>
    </lineage>
</organism>
<feature type="compositionally biased region" description="Low complexity" evidence="1">
    <location>
        <begin position="25"/>
        <end position="49"/>
    </location>
</feature>
<dbReference type="AlphaFoldDB" id="A0A9J6D2K2"/>
<dbReference type="EMBL" id="JABSTU010000963">
    <property type="protein sequence ID" value="KAH7986763.1"/>
    <property type="molecule type" value="Genomic_DNA"/>
</dbReference>
<sequence>MRLHYGTEKDDEKTPGSQHVPGPQTPHTTLRTDPTTPTTNGTTPNIGTPSKTPNGAGFGMQCPRSPDRCNSR</sequence>
<reference evidence="2" key="2">
    <citation type="submission" date="2021-09" db="EMBL/GenBank/DDBJ databases">
        <authorList>
            <person name="Jia N."/>
            <person name="Wang J."/>
            <person name="Shi W."/>
            <person name="Du L."/>
            <person name="Sun Y."/>
            <person name="Zhan W."/>
            <person name="Jiang J."/>
            <person name="Wang Q."/>
            <person name="Zhang B."/>
            <person name="Ji P."/>
            <person name="Sakyi L.B."/>
            <person name="Cui X."/>
            <person name="Yuan T."/>
            <person name="Jiang B."/>
            <person name="Yang W."/>
            <person name="Lam T.T.-Y."/>
            <person name="Chang Q."/>
            <person name="Ding S."/>
            <person name="Wang X."/>
            <person name="Zhu J."/>
            <person name="Ruan X."/>
            <person name="Zhao L."/>
            <person name="Wei J."/>
            <person name="Que T."/>
            <person name="Du C."/>
            <person name="Cheng J."/>
            <person name="Dai P."/>
            <person name="Han X."/>
            <person name="Huang E."/>
            <person name="Gao Y."/>
            <person name="Liu J."/>
            <person name="Shao H."/>
            <person name="Ye R."/>
            <person name="Li L."/>
            <person name="Wei W."/>
            <person name="Wang X."/>
            <person name="Wang C."/>
            <person name="Huo Q."/>
            <person name="Li W."/>
            <person name="Guo W."/>
            <person name="Chen H."/>
            <person name="Chen S."/>
            <person name="Zhou L."/>
            <person name="Zhou L."/>
            <person name="Ni X."/>
            <person name="Tian J."/>
            <person name="Zhou Y."/>
            <person name="Sheng Y."/>
            <person name="Liu T."/>
            <person name="Pan Y."/>
            <person name="Xia L."/>
            <person name="Li J."/>
            <person name="Zhao F."/>
            <person name="Cao W."/>
        </authorList>
    </citation>
    <scope>NUCLEOTIDE SEQUENCE</scope>
    <source>
        <strain evidence="2">Rmic-2018</strain>
        <tissue evidence="2">Larvae</tissue>
    </source>
</reference>
<feature type="region of interest" description="Disordered" evidence="1">
    <location>
        <begin position="1"/>
        <end position="72"/>
    </location>
</feature>
<gene>
    <name evidence="2" type="ORF">HPB51_026607</name>
</gene>
<feature type="compositionally biased region" description="Basic and acidic residues" evidence="1">
    <location>
        <begin position="1"/>
        <end position="14"/>
    </location>
</feature>
<evidence type="ECO:0000313" key="3">
    <source>
        <dbReference type="Proteomes" id="UP000821866"/>
    </source>
</evidence>
<accession>A0A9J6D2K2</accession>
<name>A0A9J6D2K2_RHIMP</name>
<dbReference type="Proteomes" id="UP000821866">
    <property type="component" value="Unassembled WGS sequence"/>
</dbReference>
<reference evidence="2" key="1">
    <citation type="journal article" date="2020" name="Cell">
        <title>Large-Scale Comparative Analyses of Tick Genomes Elucidate Their Genetic Diversity and Vector Capacities.</title>
        <authorList>
            <consortium name="Tick Genome and Microbiome Consortium (TIGMIC)"/>
            <person name="Jia N."/>
            <person name="Wang J."/>
            <person name="Shi W."/>
            <person name="Du L."/>
            <person name="Sun Y."/>
            <person name="Zhan W."/>
            <person name="Jiang J.F."/>
            <person name="Wang Q."/>
            <person name="Zhang B."/>
            <person name="Ji P."/>
            <person name="Bell-Sakyi L."/>
            <person name="Cui X.M."/>
            <person name="Yuan T.T."/>
            <person name="Jiang B.G."/>
            <person name="Yang W.F."/>
            <person name="Lam T.T."/>
            <person name="Chang Q.C."/>
            <person name="Ding S.J."/>
            <person name="Wang X.J."/>
            <person name="Zhu J.G."/>
            <person name="Ruan X.D."/>
            <person name="Zhao L."/>
            <person name="Wei J.T."/>
            <person name="Ye R.Z."/>
            <person name="Que T.C."/>
            <person name="Du C.H."/>
            <person name="Zhou Y.H."/>
            <person name="Cheng J.X."/>
            <person name="Dai P.F."/>
            <person name="Guo W.B."/>
            <person name="Han X.H."/>
            <person name="Huang E.J."/>
            <person name="Li L.F."/>
            <person name="Wei W."/>
            <person name="Gao Y.C."/>
            <person name="Liu J.Z."/>
            <person name="Shao H.Z."/>
            <person name="Wang X."/>
            <person name="Wang C.C."/>
            <person name="Yang T.C."/>
            <person name="Huo Q.B."/>
            <person name="Li W."/>
            <person name="Chen H.Y."/>
            <person name="Chen S.E."/>
            <person name="Zhou L.G."/>
            <person name="Ni X.B."/>
            <person name="Tian J.H."/>
            <person name="Sheng Y."/>
            <person name="Liu T."/>
            <person name="Pan Y.S."/>
            <person name="Xia L.Y."/>
            <person name="Li J."/>
            <person name="Zhao F."/>
            <person name="Cao W.C."/>
        </authorList>
    </citation>
    <scope>NUCLEOTIDE SEQUENCE</scope>
    <source>
        <strain evidence="2">Rmic-2018</strain>
    </source>
</reference>
<evidence type="ECO:0000256" key="1">
    <source>
        <dbReference type="SAM" id="MobiDB-lite"/>
    </source>
</evidence>
<proteinExistence type="predicted"/>